<reference evidence="2" key="1">
    <citation type="journal article" date="2021" name="Front. Microbiol.">
        <title>Comprehensive Comparative Genomics and Phenotyping of Methylobacterium Species.</title>
        <authorList>
            <person name="Alessa O."/>
            <person name="Ogura Y."/>
            <person name="Fujitani Y."/>
            <person name="Takami H."/>
            <person name="Hayashi T."/>
            <person name="Sahin N."/>
            <person name="Tani A."/>
        </authorList>
    </citation>
    <scope>NUCLEOTIDE SEQUENCE</scope>
    <source>
        <strain evidence="2">NBRC 15689</strain>
    </source>
</reference>
<dbReference type="SUPFAM" id="SSF50129">
    <property type="entry name" value="GroES-like"/>
    <property type="match status" value="1"/>
</dbReference>
<evidence type="ECO:0000313" key="2">
    <source>
        <dbReference type="EMBL" id="GJE27715.1"/>
    </source>
</evidence>
<accession>A0ABQ4TC63</accession>
<dbReference type="InterPro" id="IPR052711">
    <property type="entry name" value="Zinc_ADH-like"/>
</dbReference>
<dbReference type="PANTHER" id="PTHR45033">
    <property type="match status" value="1"/>
</dbReference>
<dbReference type="InterPro" id="IPR011032">
    <property type="entry name" value="GroES-like_sf"/>
</dbReference>
<dbReference type="InterPro" id="IPR013149">
    <property type="entry name" value="ADH-like_C"/>
</dbReference>
<dbReference type="Gene3D" id="3.90.180.10">
    <property type="entry name" value="Medium-chain alcohol dehydrogenases, catalytic domain"/>
    <property type="match status" value="1"/>
</dbReference>
<dbReference type="InterPro" id="IPR013154">
    <property type="entry name" value="ADH-like_N"/>
</dbReference>
<evidence type="ECO:0000259" key="1">
    <source>
        <dbReference type="SMART" id="SM00829"/>
    </source>
</evidence>
<dbReference type="CDD" id="cd08276">
    <property type="entry name" value="MDR7"/>
    <property type="match status" value="1"/>
</dbReference>
<dbReference type="PANTHER" id="PTHR45033:SF2">
    <property type="entry name" value="ZINC-TYPE ALCOHOL DEHYDROGENASE-LIKE PROTEIN C1773.06C"/>
    <property type="match status" value="1"/>
</dbReference>
<dbReference type="Gene3D" id="3.40.50.720">
    <property type="entry name" value="NAD(P)-binding Rossmann-like Domain"/>
    <property type="match status" value="1"/>
</dbReference>
<name>A0ABQ4TC63_METOR</name>
<comment type="caution">
    <text evidence="2">The sequence shown here is derived from an EMBL/GenBank/DDBJ whole genome shotgun (WGS) entry which is preliminary data.</text>
</comment>
<organism evidence="2 3">
    <name type="scientific">Methylobacterium organophilum</name>
    <dbReference type="NCBI Taxonomy" id="410"/>
    <lineage>
        <taxon>Bacteria</taxon>
        <taxon>Pseudomonadati</taxon>
        <taxon>Pseudomonadota</taxon>
        <taxon>Alphaproteobacteria</taxon>
        <taxon>Hyphomicrobiales</taxon>
        <taxon>Methylobacteriaceae</taxon>
        <taxon>Methylobacterium</taxon>
    </lineage>
</organism>
<dbReference type="EMBL" id="BPQV01000007">
    <property type="protein sequence ID" value="GJE27715.1"/>
    <property type="molecule type" value="Genomic_DNA"/>
</dbReference>
<evidence type="ECO:0000313" key="3">
    <source>
        <dbReference type="Proteomes" id="UP001055156"/>
    </source>
</evidence>
<dbReference type="SUPFAM" id="SSF51735">
    <property type="entry name" value="NAD(P)-binding Rossmann-fold domains"/>
    <property type="match status" value="1"/>
</dbReference>
<dbReference type="RefSeq" id="WP_238311516.1">
    <property type="nucleotide sequence ID" value="NZ_BPQV01000007.1"/>
</dbReference>
<keyword evidence="3" id="KW-1185">Reference proteome</keyword>
<dbReference type="InterPro" id="IPR036291">
    <property type="entry name" value="NAD(P)-bd_dom_sf"/>
</dbReference>
<gene>
    <name evidence="2" type="ORF">LKMONMHP_2576</name>
</gene>
<dbReference type="Proteomes" id="UP001055156">
    <property type="component" value="Unassembled WGS sequence"/>
</dbReference>
<dbReference type="Pfam" id="PF08240">
    <property type="entry name" value="ADH_N"/>
    <property type="match status" value="1"/>
</dbReference>
<dbReference type="Pfam" id="PF00107">
    <property type="entry name" value="ADH_zinc_N"/>
    <property type="match status" value="1"/>
</dbReference>
<dbReference type="SMART" id="SM00829">
    <property type="entry name" value="PKS_ER"/>
    <property type="match status" value="1"/>
</dbReference>
<protein>
    <submittedName>
        <fullName evidence="2">2-haloacrylate reductase</fullName>
    </submittedName>
</protein>
<dbReference type="InterPro" id="IPR020843">
    <property type="entry name" value="ER"/>
</dbReference>
<sequence length="335" mass="35196">MKAVTLRQPAGLDNLVTVERADPGQPGPGAIRVRLHASSLNFHDYAVATGAIPAAEGRIPLSDGAGIVEAVGEGVEEFSAGDRVVSCFFPHWSDGAPPIADFSKTPGDGIDGYAREVVCVPATWFTRAPRGYEHAEAATLTTAGLTAWRALVPQGGLKAGDSVLVLGTGGVSIFALQFAKAMGATVIATSSSDAKLKRARALGADHGINYRREPEWGAKVIELTEGRGVDHVIEVGGPATLAQSIAACRIGGHIALIGILTGWEGQVPTAALMLRQQRLHGLVVGSRREQQDMIRAIDATGLHPVIDRTFPLSELADAFRYEESAAHFGKICVTI</sequence>
<reference evidence="2" key="2">
    <citation type="submission" date="2021-08" db="EMBL/GenBank/DDBJ databases">
        <authorList>
            <person name="Tani A."/>
            <person name="Ola A."/>
            <person name="Ogura Y."/>
            <person name="Katsura K."/>
            <person name="Hayashi T."/>
        </authorList>
    </citation>
    <scope>NUCLEOTIDE SEQUENCE</scope>
    <source>
        <strain evidence="2">NBRC 15689</strain>
    </source>
</reference>
<proteinExistence type="predicted"/>
<feature type="domain" description="Enoyl reductase (ER)" evidence="1">
    <location>
        <begin position="10"/>
        <end position="333"/>
    </location>
</feature>